<comment type="subcellular location">
    <subcellularLocation>
        <location evidence="1">Cell membrane</location>
        <topology evidence="1">Multi-pass membrane protein</topology>
    </subcellularLocation>
</comment>
<dbReference type="InterPro" id="IPR036259">
    <property type="entry name" value="MFS_trans_sf"/>
</dbReference>
<reference evidence="8 9" key="2">
    <citation type="submission" date="2014-05" db="EMBL/GenBank/DDBJ databases">
        <title>Genome sequence of Streptococcus gallolyticus.</title>
        <authorList>
            <person name="Del Campo R."/>
        </authorList>
    </citation>
    <scope>NUCLEOTIDE SEQUENCE [LARGE SCALE GENOMIC DNA]</scope>
    <source>
        <strain evidence="8 9">LMG17956</strain>
    </source>
</reference>
<dbReference type="InterPro" id="IPR011701">
    <property type="entry name" value="MFS"/>
</dbReference>
<keyword evidence="4 6" id="KW-1133">Transmembrane helix</keyword>
<gene>
    <name evidence="8" type="ORF">BN963_SGAL_02252</name>
</gene>
<evidence type="ECO:0000313" key="8">
    <source>
        <dbReference type="EMBL" id="CDO19044.1"/>
    </source>
</evidence>
<dbReference type="SUPFAM" id="SSF103473">
    <property type="entry name" value="MFS general substrate transporter"/>
    <property type="match status" value="1"/>
</dbReference>
<feature type="transmembrane region" description="Helical" evidence="6">
    <location>
        <begin position="40"/>
        <end position="60"/>
    </location>
</feature>
<feature type="domain" description="Major facilitator superfamily (MFS) profile" evidence="7">
    <location>
        <begin position="5"/>
        <end position="398"/>
    </location>
</feature>
<dbReference type="GO" id="GO:0005886">
    <property type="term" value="C:plasma membrane"/>
    <property type="evidence" value="ECO:0007669"/>
    <property type="project" value="UniProtKB-SubCell"/>
</dbReference>
<organism evidence="8 9">
    <name type="scientific">Streptococcus gallolyticus</name>
    <dbReference type="NCBI Taxonomy" id="315405"/>
    <lineage>
        <taxon>Bacteria</taxon>
        <taxon>Bacillati</taxon>
        <taxon>Bacillota</taxon>
        <taxon>Bacilli</taxon>
        <taxon>Lactobacillales</taxon>
        <taxon>Streptococcaceae</taxon>
        <taxon>Streptococcus</taxon>
    </lineage>
</organism>
<dbReference type="EMBL" id="CCBC010000215">
    <property type="protein sequence ID" value="CDO19044.1"/>
    <property type="molecule type" value="Genomic_DNA"/>
</dbReference>
<dbReference type="RefSeq" id="WP_012962351.1">
    <property type="nucleotide sequence ID" value="NZ_JAMXTD010000001.1"/>
</dbReference>
<feature type="transmembrane region" description="Helical" evidence="6">
    <location>
        <begin position="372"/>
        <end position="391"/>
    </location>
</feature>
<evidence type="ECO:0000256" key="6">
    <source>
        <dbReference type="SAM" id="Phobius"/>
    </source>
</evidence>
<proteinExistence type="predicted"/>
<keyword evidence="3 6" id="KW-0812">Transmembrane</keyword>
<dbReference type="Gene3D" id="1.20.1250.20">
    <property type="entry name" value="MFS general substrate transporter like domains"/>
    <property type="match status" value="2"/>
</dbReference>
<dbReference type="PANTHER" id="PTHR11360:SF317">
    <property type="entry name" value="MAJOR FACILITATOR SUPERFAMILY (MFS) PROFILE DOMAIN-CONTAINING PROTEIN-RELATED"/>
    <property type="match status" value="1"/>
</dbReference>
<feature type="transmembrane region" description="Helical" evidence="6">
    <location>
        <begin position="98"/>
        <end position="120"/>
    </location>
</feature>
<dbReference type="Pfam" id="PF07690">
    <property type="entry name" value="MFS_1"/>
    <property type="match status" value="1"/>
</dbReference>
<keyword evidence="5 6" id="KW-0472">Membrane</keyword>
<feature type="transmembrane region" description="Helical" evidence="6">
    <location>
        <begin position="72"/>
        <end position="92"/>
    </location>
</feature>
<protein>
    <submittedName>
        <fullName evidence="8">Putative permeases of the major facilitator super family</fullName>
    </submittedName>
</protein>
<feature type="transmembrane region" description="Helical" evidence="6">
    <location>
        <begin position="247"/>
        <end position="272"/>
    </location>
</feature>
<evidence type="ECO:0000259" key="7">
    <source>
        <dbReference type="PROSITE" id="PS50850"/>
    </source>
</evidence>
<dbReference type="PANTHER" id="PTHR11360">
    <property type="entry name" value="MONOCARBOXYLATE TRANSPORTER"/>
    <property type="match status" value="1"/>
</dbReference>
<dbReference type="CDD" id="cd17353">
    <property type="entry name" value="MFS_OFA_like"/>
    <property type="match status" value="1"/>
</dbReference>
<feature type="transmembrane region" description="Helical" evidence="6">
    <location>
        <begin position="284"/>
        <end position="302"/>
    </location>
</feature>
<evidence type="ECO:0000256" key="1">
    <source>
        <dbReference type="ARBA" id="ARBA00004651"/>
    </source>
</evidence>
<dbReference type="Proteomes" id="UP000027584">
    <property type="component" value="Unassembled WGS sequence"/>
</dbReference>
<evidence type="ECO:0000313" key="9">
    <source>
        <dbReference type="Proteomes" id="UP000027584"/>
    </source>
</evidence>
<evidence type="ECO:0000256" key="3">
    <source>
        <dbReference type="ARBA" id="ARBA00022692"/>
    </source>
</evidence>
<accession>A0A060RLQ3</accession>
<dbReference type="InterPro" id="IPR020846">
    <property type="entry name" value="MFS_dom"/>
</dbReference>
<evidence type="ECO:0000256" key="5">
    <source>
        <dbReference type="ARBA" id="ARBA00023136"/>
    </source>
</evidence>
<feature type="transmembrane region" description="Helical" evidence="6">
    <location>
        <begin position="343"/>
        <end position="366"/>
    </location>
</feature>
<comment type="caution">
    <text evidence="8">The sequence shown here is derived from an EMBL/GenBank/DDBJ whole genome shotgun (WGS) entry which is preliminary data.</text>
</comment>
<dbReference type="GO" id="GO:0022857">
    <property type="term" value="F:transmembrane transporter activity"/>
    <property type="evidence" value="ECO:0007669"/>
    <property type="project" value="InterPro"/>
</dbReference>
<dbReference type="OMA" id="WVLASHQ"/>
<keyword evidence="2" id="KW-0813">Transport</keyword>
<dbReference type="PROSITE" id="PS50850">
    <property type="entry name" value="MFS"/>
    <property type="match status" value="1"/>
</dbReference>
<sequence>MKTNRYFIATCGVILHLMLGSTYAWSVYRNPIIAETGWDQSAIAFAFSLAIFCLGMSAAFMGQLVEKFGPRLTGSISAFLYALGNILTGLAIAKNSIVLLYLGYGIIGGIGLGAGYITPVSTIIKWFPDKRGLATGLAIMGFGFAALLTSPMAQWLIIHSGIINTFYILGVIYFVVMILVSQFIKLPTSKDFYILSKDNLPTDITQGVSAKKALKTWDFYMLWMIFFINISCGLGLISVVAPMAQDLAGISASEAAIIVGIMGVFNGFGRLLWASLSDFIGRPLTFLILFIVNILMTIMIMLSHSPILFVIAMAILMSCYGAGFSLIPPYLSDIYGAKELAILHGYILTAWAMAALFGPMLLATSYAITHTYTATLICFILLYLIALMLIIKLTNHHKTQKH</sequence>
<dbReference type="AlphaFoldDB" id="A0A060RLQ3"/>
<reference evidence="8 9" key="1">
    <citation type="submission" date="2014-02" db="EMBL/GenBank/DDBJ databases">
        <authorList>
            <person name="Manrique M."/>
        </authorList>
    </citation>
    <scope>NUCLEOTIDE SEQUENCE [LARGE SCALE GENOMIC DNA]</scope>
    <source>
        <strain evidence="8 9">LMG17956</strain>
    </source>
</reference>
<evidence type="ECO:0000256" key="2">
    <source>
        <dbReference type="ARBA" id="ARBA00022448"/>
    </source>
</evidence>
<dbReference type="InterPro" id="IPR050327">
    <property type="entry name" value="Proton-linked_MCT"/>
</dbReference>
<feature type="transmembrane region" description="Helical" evidence="6">
    <location>
        <begin position="219"/>
        <end position="241"/>
    </location>
</feature>
<feature type="transmembrane region" description="Helical" evidence="6">
    <location>
        <begin position="156"/>
        <end position="180"/>
    </location>
</feature>
<feature type="transmembrane region" description="Helical" evidence="6">
    <location>
        <begin position="132"/>
        <end position="150"/>
    </location>
</feature>
<evidence type="ECO:0000256" key="4">
    <source>
        <dbReference type="ARBA" id="ARBA00022989"/>
    </source>
</evidence>
<feature type="transmembrane region" description="Helical" evidence="6">
    <location>
        <begin position="308"/>
        <end position="331"/>
    </location>
</feature>
<name>A0A060RLQ3_9STRE</name>